<accession>A0A286GMF0</accession>
<reference evidence="3" key="1">
    <citation type="submission" date="2017-09" db="EMBL/GenBank/DDBJ databases">
        <authorList>
            <person name="Varghese N."/>
            <person name="Submissions S."/>
        </authorList>
    </citation>
    <scope>NUCLEOTIDE SEQUENCE [LARGE SCALE GENOMIC DNA]</scope>
    <source>
        <strain evidence="3">DSM 29961</strain>
    </source>
</reference>
<sequence>MYKRAYMNLTLTGKTALVCGSTQGIGRAAAVELALLGASIVLMARNEQTLRETLAELDTNQGQTHRYLVADFNKPGEAPAVLSQHLAKFPAMHILINNTGGPAGGALLDAKPEEFTQTFHNHLLNNQALVQAVFPAMKEAGFGRIINVISTSVKQPIVGLGVSNTIRGAVAQWAKTLSLEIAHFGITVNNVLPGYTETARLAAVLAMRSKTSGKSEEEVARQMEREIPTGRFVKAEEVAAAIAFLCTPAAASINGINLPVDGGRTGSL</sequence>
<organism evidence="2 3">
    <name type="scientific">Spirosoma fluviale</name>
    <dbReference type="NCBI Taxonomy" id="1597977"/>
    <lineage>
        <taxon>Bacteria</taxon>
        <taxon>Pseudomonadati</taxon>
        <taxon>Bacteroidota</taxon>
        <taxon>Cytophagia</taxon>
        <taxon>Cytophagales</taxon>
        <taxon>Cytophagaceae</taxon>
        <taxon>Spirosoma</taxon>
    </lineage>
</organism>
<dbReference type="SUPFAM" id="SSF51735">
    <property type="entry name" value="NAD(P)-binding Rossmann-fold domains"/>
    <property type="match status" value="1"/>
</dbReference>
<dbReference type="Pfam" id="PF13561">
    <property type="entry name" value="adh_short_C2"/>
    <property type="match status" value="1"/>
</dbReference>
<evidence type="ECO:0000313" key="2">
    <source>
        <dbReference type="EMBL" id="SOD96366.1"/>
    </source>
</evidence>
<dbReference type="PRINTS" id="PR00081">
    <property type="entry name" value="GDHRDH"/>
</dbReference>
<name>A0A286GMF0_9BACT</name>
<dbReference type="InterPro" id="IPR050259">
    <property type="entry name" value="SDR"/>
</dbReference>
<dbReference type="PANTHER" id="PTHR42879:SF6">
    <property type="entry name" value="NADPH-DEPENDENT REDUCTASE BACG"/>
    <property type="match status" value="1"/>
</dbReference>
<dbReference type="PANTHER" id="PTHR42879">
    <property type="entry name" value="3-OXOACYL-(ACYL-CARRIER-PROTEIN) REDUCTASE"/>
    <property type="match status" value="1"/>
</dbReference>
<evidence type="ECO:0000256" key="1">
    <source>
        <dbReference type="ARBA" id="ARBA00006484"/>
    </source>
</evidence>
<gene>
    <name evidence="2" type="ORF">SAMN06269250_5273</name>
</gene>
<dbReference type="InterPro" id="IPR002347">
    <property type="entry name" value="SDR_fam"/>
</dbReference>
<comment type="similarity">
    <text evidence="1">Belongs to the short-chain dehydrogenases/reductases (SDR) family.</text>
</comment>
<protein>
    <submittedName>
        <fullName evidence="2">3-oxoacyl-[acyl-carrier protein] reductase</fullName>
    </submittedName>
</protein>
<dbReference type="Proteomes" id="UP000219452">
    <property type="component" value="Unassembled WGS sequence"/>
</dbReference>
<keyword evidence="3" id="KW-1185">Reference proteome</keyword>
<evidence type="ECO:0000313" key="3">
    <source>
        <dbReference type="Proteomes" id="UP000219452"/>
    </source>
</evidence>
<dbReference type="EMBL" id="OCNH01000005">
    <property type="protein sequence ID" value="SOD96366.1"/>
    <property type="molecule type" value="Genomic_DNA"/>
</dbReference>
<dbReference type="InterPro" id="IPR036291">
    <property type="entry name" value="NAD(P)-bd_dom_sf"/>
</dbReference>
<dbReference type="AlphaFoldDB" id="A0A286GMF0"/>
<dbReference type="Gene3D" id="3.40.50.720">
    <property type="entry name" value="NAD(P)-binding Rossmann-like Domain"/>
    <property type="match status" value="1"/>
</dbReference>
<proteinExistence type="inferred from homology"/>